<protein>
    <submittedName>
        <fullName evidence="1">Uncharacterized protein</fullName>
    </submittedName>
</protein>
<dbReference type="AlphaFoldDB" id="A0A158HZ21"/>
<reference evidence="1" key="1">
    <citation type="submission" date="2016-01" db="EMBL/GenBank/DDBJ databases">
        <authorList>
            <person name="Peeters C."/>
        </authorList>
    </citation>
    <scope>NUCLEOTIDE SEQUENCE [LARGE SCALE GENOMIC DNA]</scope>
    <source>
        <strain evidence="1">LMG 22940</strain>
    </source>
</reference>
<organism evidence="1 2">
    <name type="scientific">Caballeronia choica</name>
    <dbReference type="NCBI Taxonomy" id="326476"/>
    <lineage>
        <taxon>Bacteria</taxon>
        <taxon>Pseudomonadati</taxon>
        <taxon>Pseudomonadota</taxon>
        <taxon>Betaproteobacteria</taxon>
        <taxon>Burkholderiales</taxon>
        <taxon>Burkholderiaceae</taxon>
        <taxon>Caballeronia</taxon>
    </lineage>
</organism>
<evidence type="ECO:0000313" key="1">
    <source>
        <dbReference type="EMBL" id="SAL49209.1"/>
    </source>
</evidence>
<gene>
    <name evidence="1" type="ORF">AWB68_02439</name>
</gene>
<comment type="caution">
    <text evidence="1">The sequence shown here is derived from an EMBL/GenBank/DDBJ whole genome shotgun (WGS) entry which is preliminary data.</text>
</comment>
<name>A0A158HZ21_9BURK</name>
<sequence length="54" mass="6147">MTPVFAHPQPESRVLFYAHGMRDVLLRRAPLRLVQQLFGAVDHLGRAKGFVYLA</sequence>
<dbReference type="Proteomes" id="UP000054770">
    <property type="component" value="Unassembled WGS sequence"/>
</dbReference>
<accession>A0A158HZ21</accession>
<proteinExistence type="predicted"/>
<evidence type="ECO:0000313" key="2">
    <source>
        <dbReference type="Proteomes" id="UP000054770"/>
    </source>
</evidence>
<keyword evidence="2" id="KW-1185">Reference proteome</keyword>
<dbReference type="EMBL" id="FCON02000020">
    <property type="protein sequence ID" value="SAL49209.1"/>
    <property type="molecule type" value="Genomic_DNA"/>
</dbReference>